<name>A0A1I2J2S2_9BACT</name>
<feature type="coiled-coil region" evidence="1">
    <location>
        <begin position="536"/>
        <end position="588"/>
    </location>
</feature>
<evidence type="ECO:0000313" key="4">
    <source>
        <dbReference type="EMBL" id="SFF47567.1"/>
    </source>
</evidence>
<dbReference type="SUPFAM" id="SSF55785">
    <property type="entry name" value="PYP-like sensor domain (PAS domain)"/>
    <property type="match status" value="1"/>
</dbReference>
<keyword evidence="2" id="KW-0812">Transmembrane</keyword>
<dbReference type="InterPro" id="IPR000700">
    <property type="entry name" value="PAS-assoc_C"/>
</dbReference>
<reference evidence="5" key="1">
    <citation type="submission" date="2016-10" db="EMBL/GenBank/DDBJ databases">
        <authorList>
            <person name="Varghese N."/>
            <person name="Submissions S."/>
        </authorList>
    </citation>
    <scope>NUCLEOTIDE SEQUENCE [LARGE SCALE GENOMIC DNA]</scope>
    <source>
        <strain>GEY</strain>
        <strain evidence="5">DSM 9560</strain>
    </source>
</reference>
<dbReference type="PROSITE" id="PS50113">
    <property type="entry name" value="PAC"/>
    <property type="match status" value="1"/>
</dbReference>
<dbReference type="EMBL" id="FONY01000039">
    <property type="protein sequence ID" value="SFF47567.1"/>
    <property type="molecule type" value="Genomic_DNA"/>
</dbReference>
<feature type="transmembrane region" description="Helical" evidence="2">
    <location>
        <begin position="27"/>
        <end position="47"/>
    </location>
</feature>
<dbReference type="OrthoDB" id="1109395at2"/>
<dbReference type="InterPro" id="IPR035965">
    <property type="entry name" value="PAS-like_dom_sf"/>
</dbReference>
<keyword evidence="2" id="KW-0472">Membrane</keyword>
<keyword evidence="1" id="KW-0175">Coiled coil</keyword>
<proteinExistence type="predicted"/>
<dbReference type="AlphaFoldDB" id="A0A1I2J2S2"/>
<dbReference type="InterPro" id="IPR000014">
    <property type="entry name" value="PAS"/>
</dbReference>
<dbReference type="InterPro" id="IPR003018">
    <property type="entry name" value="GAF"/>
</dbReference>
<dbReference type="STRING" id="1003.SAMN04488541_103913"/>
<sequence>MQENTHRQVDVRQFINRFSFNTIQGRTLVLVFLSLALFFTLSIIVYVQNQQTYRISRDVEHLEIPLALAASSLSSGLDKVTASQEAYIMSGDETDRTERTQVWEKEIKVALETLNQLSNESNSKADRQQVAEINRLLIDFKNVQDKVDNYFLENRRAFNYEGISTDSVSAIAIEQLAQYNQDRKTQQKMVEMLATEATPIRQKIANAIQPLIQTQQTLLKNEVNLIQSNIQRTNITIIVLGSLAVILILGISYSLILNLRHSIAYPVALLNKLALGELDQKPHQTKDELNAIIQAGLQLSENLKKASEFALSVGKGRYDVDFRPTSPNDTLGNALMQMQAQLQAATIQEKKRIWATESMAKFVEIIRRDYTSFKEMLDEVISNLVNVLSANQGGIFVLNNDNAQETYLELVSCYAYNKKRFVEKKIRVRDKFAEGLIGQAYIEKQTLHLNEIPEGYMQITSGLGEATPRELLIVPLKINDKVTGVIELASFKPFEKQEVDFIEKLAETLASTIVTTKINEQTKKLLADSQSQRLILLSKEEEMQKTQKELVQVKESLEIEMQKQKAAMQELESKEATLEALINNIDDVVIVLDTQYRLILFNEVYRNNLKIRTGMEAEQGLYILDTYLPEQKPIFKAYFDRCLAGEKFVVEEKLLFAQEVRYYEIHYNPIKDENKHITGISIFTRNITERKQQENKVIEAIQMEKERAKIQIEAQKKLFEQSITAFKEKEQHLVQKLAKVENELTSFKNETKIF</sequence>
<evidence type="ECO:0000259" key="3">
    <source>
        <dbReference type="PROSITE" id="PS50113"/>
    </source>
</evidence>
<protein>
    <submittedName>
        <fullName evidence="4">PAS domain S-box-containing protein</fullName>
    </submittedName>
</protein>
<keyword evidence="2" id="KW-1133">Transmembrane helix</keyword>
<dbReference type="Pfam" id="PF08448">
    <property type="entry name" value="PAS_4"/>
    <property type="match status" value="1"/>
</dbReference>
<dbReference type="NCBIfam" id="TIGR00229">
    <property type="entry name" value="sensory_box"/>
    <property type="match status" value="1"/>
</dbReference>
<dbReference type="Gene3D" id="3.30.450.40">
    <property type="match status" value="1"/>
</dbReference>
<evidence type="ECO:0000256" key="1">
    <source>
        <dbReference type="SAM" id="Coils"/>
    </source>
</evidence>
<feature type="domain" description="PAC" evidence="3">
    <location>
        <begin position="648"/>
        <end position="699"/>
    </location>
</feature>
<dbReference type="InterPro" id="IPR029016">
    <property type="entry name" value="GAF-like_dom_sf"/>
</dbReference>
<dbReference type="Pfam" id="PF13185">
    <property type="entry name" value="GAF_2"/>
    <property type="match status" value="1"/>
</dbReference>
<keyword evidence="5" id="KW-1185">Reference proteome</keyword>
<dbReference type="RefSeq" id="WP_091548856.1">
    <property type="nucleotide sequence ID" value="NZ_FONY01000039.1"/>
</dbReference>
<organism evidence="4 5">
    <name type="scientific">Thermoflexibacter ruber</name>
    <dbReference type="NCBI Taxonomy" id="1003"/>
    <lineage>
        <taxon>Bacteria</taxon>
        <taxon>Pseudomonadati</taxon>
        <taxon>Bacteroidota</taxon>
        <taxon>Cytophagia</taxon>
        <taxon>Cytophagales</taxon>
        <taxon>Thermoflexibacteraceae</taxon>
        <taxon>Thermoflexibacter</taxon>
    </lineage>
</organism>
<dbReference type="Gene3D" id="3.30.450.20">
    <property type="entry name" value="PAS domain"/>
    <property type="match status" value="1"/>
</dbReference>
<dbReference type="Proteomes" id="UP000199513">
    <property type="component" value="Unassembled WGS sequence"/>
</dbReference>
<dbReference type="SMART" id="SM00065">
    <property type="entry name" value="GAF"/>
    <property type="match status" value="1"/>
</dbReference>
<accession>A0A1I2J2S2</accession>
<evidence type="ECO:0000256" key="2">
    <source>
        <dbReference type="SAM" id="Phobius"/>
    </source>
</evidence>
<evidence type="ECO:0000313" key="5">
    <source>
        <dbReference type="Proteomes" id="UP000199513"/>
    </source>
</evidence>
<dbReference type="SUPFAM" id="SSF55781">
    <property type="entry name" value="GAF domain-like"/>
    <property type="match status" value="1"/>
</dbReference>
<feature type="coiled-coil region" evidence="1">
    <location>
        <begin position="691"/>
        <end position="750"/>
    </location>
</feature>
<dbReference type="InterPro" id="IPR013656">
    <property type="entry name" value="PAS_4"/>
</dbReference>
<feature type="transmembrane region" description="Helical" evidence="2">
    <location>
        <begin position="235"/>
        <end position="256"/>
    </location>
</feature>
<gene>
    <name evidence="4" type="ORF">SAMN04488541_103913</name>
</gene>